<dbReference type="RefSeq" id="WP_406793074.1">
    <property type="nucleotide sequence ID" value="NZ_JBJHZX010000024.1"/>
</dbReference>
<keyword evidence="2" id="KW-1185">Reference proteome</keyword>
<protein>
    <submittedName>
        <fullName evidence="1">Uncharacterized protein</fullName>
    </submittedName>
</protein>
<dbReference type="EMBL" id="JBJHZX010000024">
    <property type="protein sequence ID" value="MFL0196968.1"/>
    <property type="molecule type" value="Genomic_DNA"/>
</dbReference>
<comment type="caution">
    <text evidence="1">The sequence shown here is derived from an EMBL/GenBank/DDBJ whole genome shotgun (WGS) entry which is preliminary data.</text>
</comment>
<gene>
    <name evidence="1" type="ORF">ACJDU8_15580</name>
</gene>
<sequence>MLSQDTFKKGMKELMLAFNMDLKEEQIKVWYKYCKKISNKDFEKKISNCIKFCRHKPYIADLLDIKERDTFEPANAGAYEYV</sequence>
<organism evidence="1 2">
    <name type="scientific">Candidatus Clostridium eludens</name>
    <dbReference type="NCBI Taxonomy" id="3381663"/>
    <lineage>
        <taxon>Bacteria</taxon>
        <taxon>Bacillati</taxon>
        <taxon>Bacillota</taxon>
        <taxon>Clostridia</taxon>
        <taxon>Eubacteriales</taxon>
        <taxon>Clostridiaceae</taxon>
        <taxon>Clostridium</taxon>
    </lineage>
</organism>
<evidence type="ECO:0000313" key="2">
    <source>
        <dbReference type="Proteomes" id="UP001623660"/>
    </source>
</evidence>
<reference evidence="1 2" key="1">
    <citation type="submission" date="2024-11" db="EMBL/GenBank/DDBJ databases">
        <authorList>
            <person name="Heng Y.C."/>
            <person name="Lim A.C.H."/>
            <person name="Lee J.K.Y."/>
            <person name="Kittelmann S."/>
        </authorList>
    </citation>
    <scope>NUCLEOTIDE SEQUENCE [LARGE SCALE GENOMIC DNA]</scope>
    <source>
        <strain evidence="1 2">WILCCON 0269</strain>
    </source>
</reference>
<name>A0ABW8SMT8_9CLOT</name>
<evidence type="ECO:0000313" key="1">
    <source>
        <dbReference type="EMBL" id="MFL0196968.1"/>
    </source>
</evidence>
<proteinExistence type="predicted"/>
<accession>A0ABW8SMT8</accession>
<dbReference type="Gene3D" id="1.10.8.200">
    <property type="entry name" value="Replisome organizer (g39p helicase loader/inhibitor protein)"/>
    <property type="match status" value="1"/>
</dbReference>
<dbReference type="Proteomes" id="UP001623660">
    <property type="component" value="Unassembled WGS sequence"/>
</dbReference>